<reference evidence="8 9" key="1">
    <citation type="journal article" date="2016" name="BMC Genomics">
        <title>Comparative genomics reveals Cyclospora cayetanensis possesses coccidia-like metabolism and invasion components but unique surface antigens.</title>
        <authorList>
            <person name="Liu S."/>
            <person name="Wang L."/>
            <person name="Zheng H."/>
            <person name="Xu Z."/>
            <person name="Roellig D.M."/>
            <person name="Li N."/>
            <person name="Frace M.A."/>
            <person name="Tang K."/>
            <person name="Arrowood M.J."/>
            <person name="Moss D.M."/>
            <person name="Zhang L."/>
            <person name="Feng Y."/>
            <person name="Xiao L."/>
        </authorList>
    </citation>
    <scope>NUCLEOTIDE SEQUENCE [LARGE SCALE GENOMIC DNA]</scope>
    <source>
        <strain evidence="8 9">CHN_HEN01</strain>
    </source>
</reference>
<dbReference type="VEuPathDB" id="ToxoDB:LOC34619522"/>
<comment type="similarity">
    <text evidence="2">Belongs to the ATG3 family.</text>
</comment>
<sequence length="409" mass="44953">MTPQEFVDAGDLLVFKFPTWQWEPAVGKRVNSWLPPDKQFLVTRGVACHRRVRDIEASLNAEAKEDGEGWVLPVDADSEELREAPALPCAAVASSKPLVHDARPGDDFPPLLDSSASGAALPDLKNLRDLDSLLCEEDPACADSSTSYFVRHAPDADVVSVRTYDLSITYDKYFQTPRLWLFGYNEGGKEELKGCEKGRGQCYSVLQNGTPLTPTEIFEDILTDYAAKTVTVDPHPCTGVPTASIHPCKHAQVMKKVVDHWRSQGVEPRPDLALIVLLKFISSVVPTIDYDFTMDIDMGLCGPAPPNAESFQKCLMGVQGVSPMPTPPLFPLQAAQQPHAFPYRCGGKKMMRSLDKLFPLPPVRCLCEEDCTASPASLQTLLLVTSAFLHVLRQQHLHVRSALCQSALG</sequence>
<dbReference type="VEuPathDB" id="ToxoDB:cyc_02701"/>
<keyword evidence="7" id="KW-0072">Autophagy</keyword>
<dbReference type="InterPro" id="IPR007135">
    <property type="entry name" value="Atg3/Atg10"/>
</dbReference>
<dbReference type="GO" id="GO:0019776">
    <property type="term" value="F:Atg8-family ligase activity"/>
    <property type="evidence" value="ECO:0007669"/>
    <property type="project" value="TreeGrafter"/>
</dbReference>
<name>A0A1D3CY64_9EIME</name>
<keyword evidence="5" id="KW-0833">Ubl conjugation pathway</keyword>
<comment type="subcellular location">
    <subcellularLocation>
        <location evidence="1">Cytoplasm</location>
    </subcellularLocation>
</comment>
<dbReference type="Proteomes" id="UP000095192">
    <property type="component" value="Unassembled WGS sequence"/>
</dbReference>
<evidence type="ECO:0000256" key="3">
    <source>
        <dbReference type="ARBA" id="ARBA00022448"/>
    </source>
</evidence>
<dbReference type="GO" id="GO:0000422">
    <property type="term" value="P:autophagy of mitochondrion"/>
    <property type="evidence" value="ECO:0007669"/>
    <property type="project" value="TreeGrafter"/>
</dbReference>
<evidence type="ECO:0000256" key="7">
    <source>
        <dbReference type="ARBA" id="ARBA00023006"/>
    </source>
</evidence>
<evidence type="ECO:0000313" key="8">
    <source>
        <dbReference type="EMBL" id="OEH76130.1"/>
    </source>
</evidence>
<dbReference type="EMBL" id="JROU02001533">
    <property type="protein sequence ID" value="OEH76130.1"/>
    <property type="molecule type" value="Genomic_DNA"/>
</dbReference>
<dbReference type="InParanoid" id="A0A1D3CY64"/>
<dbReference type="GO" id="GO:0044804">
    <property type="term" value="P:nucleophagy"/>
    <property type="evidence" value="ECO:0007669"/>
    <property type="project" value="TreeGrafter"/>
</dbReference>
<evidence type="ECO:0000256" key="1">
    <source>
        <dbReference type="ARBA" id="ARBA00004496"/>
    </source>
</evidence>
<dbReference type="GO" id="GO:0061723">
    <property type="term" value="P:glycophagy"/>
    <property type="evidence" value="ECO:0007669"/>
    <property type="project" value="TreeGrafter"/>
</dbReference>
<keyword evidence="9" id="KW-1185">Reference proteome</keyword>
<evidence type="ECO:0000256" key="6">
    <source>
        <dbReference type="ARBA" id="ARBA00022927"/>
    </source>
</evidence>
<comment type="caution">
    <text evidence="8">The sequence shown here is derived from an EMBL/GenBank/DDBJ whole genome shotgun (WGS) entry which is preliminary data.</text>
</comment>
<accession>A0A1D3CY64</accession>
<dbReference type="AlphaFoldDB" id="A0A1D3CY64"/>
<dbReference type="GO" id="GO:0005829">
    <property type="term" value="C:cytosol"/>
    <property type="evidence" value="ECO:0007669"/>
    <property type="project" value="TreeGrafter"/>
</dbReference>
<dbReference type="GO" id="GO:0000045">
    <property type="term" value="P:autophagosome assembly"/>
    <property type="evidence" value="ECO:0007669"/>
    <property type="project" value="TreeGrafter"/>
</dbReference>
<dbReference type="Gene3D" id="3.30.1460.50">
    <property type="match status" value="1"/>
</dbReference>
<dbReference type="FunCoup" id="A0A1D3CY64">
    <property type="interactions" value="405"/>
</dbReference>
<dbReference type="GO" id="GO:0000407">
    <property type="term" value="C:phagophore assembly site"/>
    <property type="evidence" value="ECO:0007669"/>
    <property type="project" value="TreeGrafter"/>
</dbReference>
<gene>
    <name evidence="8" type="ORF">cyc_02701</name>
</gene>
<evidence type="ECO:0000256" key="5">
    <source>
        <dbReference type="ARBA" id="ARBA00022786"/>
    </source>
</evidence>
<dbReference type="Pfam" id="PF03987">
    <property type="entry name" value="Autophagy_act_C"/>
    <property type="match status" value="1"/>
</dbReference>
<dbReference type="PANTHER" id="PTHR12866:SF2">
    <property type="entry name" value="UBIQUITIN-LIKE-CONJUGATING ENZYME ATG3"/>
    <property type="match status" value="1"/>
</dbReference>
<keyword evidence="6" id="KW-0653">Protein transport</keyword>
<protein>
    <submittedName>
        <fullName evidence="8">Autophagocytosis associated</fullName>
    </submittedName>
</protein>
<keyword evidence="4" id="KW-0963">Cytoplasm</keyword>
<evidence type="ECO:0000313" key="9">
    <source>
        <dbReference type="Proteomes" id="UP000095192"/>
    </source>
</evidence>
<evidence type="ECO:0000256" key="2">
    <source>
        <dbReference type="ARBA" id="ARBA00007683"/>
    </source>
</evidence>
<dbReference type="PANTHER" id="PTHR12866">
    <property type="entry name" value="UBIQUITIN-LIKE-CONJUGATING ENZYME ATG3"/>
    <property type="match status" value="1"/>
</dbReference>
<dbReference type="GO" id="GO:0015031">
    <property type="term" value="P:protein transport"/>
    <property type="evidence" value="ECO:0007669"/>
    <property type="project" value="UniProtKB-KW"/>
</dbReference>
<proteinExistence type="inferred from homology"/>
<evidence type="ECO:0000256" key="4">
    <source>
        <dbReference type="ARBA" id="ARBA00022490"/>
    </source>
</evidence>
<organism evidence="8 9">
    <name type="scientific">Cyclospora cayetanensis</name>
    <dbReference type="NCBI Taxonomy" id="88456"/>
    <lineage>
        <taxon>Eukaryota</taxon>
        <taxon>Sar</taxon>
        <taxon>Alveolata</taxon>
        <taxon>Apicomplexa</taxon>
        <taxon>Conoidasida</taxon>
        <taxon>Coccidia</taxon>
        <taxon>Eucoccidiorida</taxon>
        <taxon>Eimeriorina</taxon>
        <taxon>Eimeriidae</taxon>
        <taxon>Cyclospora</taxon>
    </lineage>
</organism>
<keyword evidence="3" id="KW-0813">Transport</keyword>